<dbReference type="InParanoid" id="A0A7N4NL23"/>
<keyword evidence="2" id="KW-0805">Transcription regulation</keyword>
<evidence type="ECO:0000256" key="3">
    <source>
        <dbReference type="ARBA" id="ARBA00023163"/>
    </source>
</evidence>
<evidence type="ECO:0000313" key="7">
    <source>
        <dbReference type="Proteomes" id="UP000007648"/>
    </source>
</evidence>
<proteinExistence type="inferred from homology"/>
<reference evidence="6" key="2">
    <citation type="submission" date="2025-08" db="UniProtKB">
        <authorList>
            <consortium name="Ensembl"/>
        </authorList>
    </citation>
    <scope>IDENTIFICATION</scope>
</reference>
<evidence type="ECO:0000256" key="2">
    <source>
        <dbReference type="ARBA" id="ARBA00023015"/>
    </source>
</evidence>
<dbReference type="Ensembl" id="ENSSHAT00000031392.1">
    <property type="protein sequence ID" value="ENSSHAP00000024774.1"/>
    <property type="gene ID" value="ENSSHAG00000028065.1"/>
</dbReference>
<evidence type="ECO:0000259" key="5">
    <source>
        <dbReference type="Pfam" id="PF15791"/>
    </source>
</evidence>
<dbReference type="Proteomes" id="UP000007648">
    <property type="component" value="Unassembled WGS sequence"/>
</dbReference>
<comment type="similarity">
    <text evidence="1">Belongs to the DMRT family.</text>
</comment>
<accession>A0A7N4NL23</accession>
<gene>
    <name evidence="6" type="primary">DMRTC2</name>
</gene>
<organism evidence="6 7">
    <name type="scientific">Sarcophilus harrisii</name>
    <name type="common">Tasmanian devil</name>
    <name type="synonym">Sarcophilus laniarius</name>
    <dbReference type="NCBI Taxonomy" id="9305"/>
    <lineage>
        <taxon>Eukaryota</taxon>
        <taxon>Metazoa</taxon>
        <taxon>Chordata</taxon>
        <taxon>Craniata</taxon>
        <taxon>Vertebrata</taxon>
        <taxon>Euteleostomi</taxon>
        <taxon>Mammalia</taxon>
        <taxon>Metatheria</taxon>
        <taxon>Dasyuromorphia</taxon>
        <taxon>Dasyuridae</taxon>
        <taxon>Sarcophilus</taxon>
    </lineage>
</organism>
<protein>
    <recommendedName>
        <fullName evidence="5">Doublesex- and mab-3-related transcription factor C1/C2 C-terminal domain-containing protein</fullName>
    </recommendedName>
</protein>
<dbReference type="AlphaFoldDB" id="A0A7N4NL23"/>
<dbReference type="InterPro" id="IPR031577">
    <property type="entry name" value="DMRT-C1/C2_C"/>
</dbReference>
<sequence>MSFETESAPRALLLSQPLDTTPLSWPPTPWLPPTLLVSPPLPSYLLCLEPGIAPHPLPGSFLHLTNHGALPSCPGQCQLLMIPVPGEPSGLSGLAEPCSTLILEPCGPADPLLLQPQVLGRKGGGGLGERRERGAAPGSCGEGTGLVPRSGRGRSKSLRAWVGIRARRPGCLPQIGSQLRLGRSERGLGSQGSGAREVRGPWEVKGRSFRPIAVSLLFSVGPRGLRLGHGTPVTAGSC</sequence>
<keyword evidence="3" id="KW-0804">Transcription</keyword>
<evidence type="ECO:0000256" key="4">
    <source>
        <dbReference type="SAM" id="MobiDB-lite"/>
    </source>
</evidence>
<name>A0A7N4NL23_SARHA</name>
<reference evidence="6 7" key="1">
    <citation type="journal article" date="2011" name="Proc. Natl. Acad. Sci. U.S.A.">
        <title>Genetic diversity and population structure of the endangered marsupial Sarcophilus harrisii (Tasmanian devil).</title>
        <authorList>
            <person name="Miller W."/>
            <person name="Hayes V.M."/>
            <person name="Ratan A."/>
            <person name="Petersen D.C."/>
            <person name="Wittekindt N.E."/>
            <person name="Miller J."/>
            <person name="Walenz B."/>
            <person name="Knight J."/>
            <person name="Qi J."/>
            <person name="Zhao F."/>
            <person name="Wang Q."/>
            <person name="Bedoya-Reina O.C."/>
            <person name="Katiyar N."/>
            <person name="Tomsho L.P."/>
            <person name="Kasson L.M."/>
            <person name="Hardie R.A."/>
            <person name="Woodbridge P."/>
            <person name="Tindall E.A."/>
            <person name="Bertelsen M.F."/>
            <person name="Dixon D."/>
            <person name="Pyecroft S."/>
            <person name="Helgen K.M."/>
            <person name="Lesk A.M."/>
            <person name="Pringle T.H."/>
            <person name="Patterson N."/>
            <person name="Zhang Y."/>
            <person name="Kreiss A."/>
            <person name="Woods G.M."/>
            <person name="Jones M.E."/>
            <person name="Schuster S.C."/>
        </authorList>
    </citation>
    <scope>NUCLEOTIDE SEQUENCE [LARGE SCALE GENOMIC DNA]</scope>
</reference>
<keyword evidence="7" id="KW-1185">Reference proteome</keyword>
<dbReference type="Pfam" id="PF15791">
    <property type="entry name" value="DMRT-like"/>
    <property type="match status" value="1"/>
</dbReference>
<evidence type="ECO:0000313" key="6">
    <source>
        <dbReference type="Ensembl" id="ENSSHAP00000024774.1"/>
    </source>
</evidence>
<reference evidence="6" key="3">
    <citation type="submission" date="2025-09" db="UniProtKB">
        <authorList>
            <consortium name="Ensembl"/>
        </authorList>
    </citation>
    <scope>IDENTIFICATION</scope>
</reference>
<feature type="region of interest" description="Disordered" evidence="4">
    <location>
        <begin position="123"/>
        <end position="154"/>
    </location>
</feature>
<feature type="domain" description="Doublesex- and mab-3-related transcription factor C1/C2 C-terminal" evidence="5">
    <location>
        <begin position="85"/>
        <end position="119"/>
    </location>
</feature>
<evidence type="ECO:0000256" key="1">
    <source>
        <dbReference type="ARBA" id="ARBA00006834"/>
    </source>
</evidence>